<evidence type="ECO:0000259" key="13">
    <source>
        <dbReference type="PROSITE" id="PS51379"/>
    </source>
</evidence>
<keyword evidence="6" id="KW-0479">Metal-binding</keyword>
<accession>A0A0P6XXL1</accession>
<dbReference type="GO" id="GO:0051536">
    <property type="term" value="F:iron-sulfur cluster binding"/>
    <property type="evidence" value="ECO:0007669"/>
    <property type="project" value="UniProtKB-KW"/>
</dbReference>
<feature type="domain" description="4Fe-4S ferredoxin-type" evidence="13">
    <location>
        <begin position="344"/>
        <end position="373"/>
    </location>
</feature>
<evidence type="ECO:0000256" key="8">
    <source>
        <dbReference type="ARBA" id="ARBA00023002"/>
    </source>
</evidence>
<feature type="domain" description="4Fe-4S ferredoxin-type" evidence="13">
    <location>
        <begin position="314"/>
        <end position="343"/>
    </location>
</feature>
<keyword evidence="15" id="KW-1185">Reference proteome</keyword>
<dbReference type="GO" id="GO:0046872">
    <property type="term" value="F:metal ion binding"/>
    <property type="evidence" value="ECO:0007669"/>
    <property type="project" value="UniProtKB-KW"/>
</dbReference>
<dbReference type="SUPFAM" id="SSF54862">
    <property type="entry name" value="4Fe-4S ferredoxins"/>
    <property type="match status" value="1"/>
</dbReference>
<keyword evidence="5" id="KW-0288">FMN</keyword>
<evidence type="ECO:0000256" key="1">
    <source>
        <dbReference type="ARBA" id="ARBA00001917"/>
    </source>
</evidence>
<evidence type="ECO:0000256" key="4">
    <source>
        <dbReference type="ARBA" id="ARBA00022630"/>
    </source>
</evidence>
<dbReference type="InterPro" id="IPR013785">
    <property type="entry name" value="Aldolase_TIM"/>
</dbReference>
<dbReference type="Gene3D" id="3.20.20.70">
    <property type="entry name" value="Aldolase class I"/>
    <property type="match status" value="1"/>
</dbReference>
<comment type="cofactor">
    <cofactor evidence="1">
        <name>FMN</name>
        <dbReference type="ChEBI" id="CHEBI:58210"/>
    </cofactor>
</comment>
<reference evidence="14 15" key="1">
    <citation type="submission" date="2015-07" db="EMBL/GenBank/DDBJ databases">
        <title>Genome sequence of Levilinea saccharolytica DSM 16555.</title>
        <authorList>
            <person name="Hemp J."/>
            <person name="Ward L.M."/>
            <person name="Pace L.A."/>
            <person name="Fischer W.W."/>
        </authorList>
    </citation>
    <scope>NUCLEOTIDE SEQUENCE [LARGE SCALE GENOMIC DNA]</scope>
    <source>
        <strain evidence="14 15">KIBI-1</strain>
    </source>
</reference>
<keyword evidence="9" id="KW-0408">Iron</keyword>
<dbReference type="InterPro" id="IPR017896">
    <property type="entry name" value="4Fe4S_Fe-S-bd"/>
</dbReference>
<dbReference type="PROSITE" id="PS51379">
    <property type="entry name" value="4FE4S_FER_2"/>
    <property type="match status" value="2"/>
</dbReference>
<dbReference type="AlphaFoldDB" id="A0A0P6XXL1"/>
<comment type="caution">
    <text evidence="14">The sequence shown here is derived from an EMBL/GenBank/DDBJ whole genome shotgun (WGS) entry which is preliminary data.</text>
</comment>
<dbReference type="InterPro" id="IPR023359">
    <property type="entry name" value="Dihydro_DH_chainA_dom2"/>
</dbReference>
<evidence type="ECO:0000256" key="5">
    <source>
        <dbReference type="ARBA" id="ARBA00022643"/>
    </source>
</evidence>
<dbReference type="OrthoDB" id="9794954at2"/>
<evidence type="ECO:0000256" key="9">
    <source>
        <dbReference type="ARBA" id="ARBA00023004"/>
    </source>
</evidence>
<dbReference type="PANTHER" id="PTHR48109:SF1">
    <property type="entry name" value="DIHYDROOROTATE DEHYDROGENASE (FUMARATE)"/>
    <property type="match status" value="1"/>
</dbReference>
<keyword evidence="7" id="KW-0665">Pyrimidine biosynthesis</keyword>
<dbReference type="InterPro" id="IPR050074">
    <property type="entry name" value="DHO_dehydrogenase"/>
</dbReference>
<comment type="similarity">
    <text evidence="3">Belongs to the dihydropyrimidine dehydrogenase family.</text>
</comment>
<evidence type="ECO:0000256" key="10">
    <source>
        <dbReference type="ARBA" id="ARBA00023014"/>
    </source>
</evidence>
<evidence type="ECO:0000256" key="12">
    <source>
        <dbReference type="ARBA" id="ARBA00032722"/>
    </source>
</evidence>
<keyword evidence="8" id="KW-0560">Oxidoreductase</keyword>
<keyword evidence="10" id="KW-0411">Iron-sulfur</keyword>
<dbReference type="GO" id="GO:0004152">
    <property type="term" value="F:dihydroorotate dehydrogenase activity"/>
    <property type="evidence" value="ECO:0007669"/>
    <property type="project" value="TreeGrafter"/>
</dbReference>
<dbReference type="Pfam" id="PF14697">
    <property type="entry name" value="Fer4_21"/>
    <property type="match status" value="1"/>
</dbReference>
<dbReference type="PROSITE" id="PS00198">
    <property type="entry name" value="4FE4S_FER_1"/>
    <property type="match status" value="1"/>
</dbReference>
<dbReference type="Pfam" id="PF01180">
    <property type="entry name" value="DHO_dh"/>
    <property type="match status" value="1"/>
</dbReference>
<dbReference type="Gene3D" id="2.30.26.10">
    <property type="entry name" value="Dihydroorotate Dehydrogenase A, chain A, domain 2"/>
    <property type="match status" value="1"/>
</dbReference>
<evidence type="ECO:0000256" key="2">
    <source>
        <dbReference type="ARBA" id="ARBA00004725"/>
    </source>
</evidence>
<dbReference type="Proteomes" id="UP000050501">
    <property type="component" value="Unassembled WGS sequence"/>
</dbReference>
<organism evidence="14 15">
    <name type="scientific">Levilinea saccharolytica</name>
    <dbReference type="NCBI Taxonomy" id="229921"/>
    <lineage>
        <taxon>Bacteria</taxon>
        <taxon>Bacillati</taxon>
        <taxon>Chloroflexota</taxon>
        <taxon>Anaerolineae</taxon>
        <taxon>Anaerolineales</taxon>
        <taxon>Anaerolineaceae</taxon>
        <taxon>Levilinea</taxon>
    </lineage>
</organism>
<evidence type="ECO:0000256" key="7">
    <source>
        <dbReference type="ARBA" id="ARBA00022975"/>
    </source>
</evidence>
<sequence>MTTNIDLSVQVFGHTFRNPIIPAAGPNVGSGAMVRRAAEGAAGGLLAKTISRIAAPVPHPNMVRLGRDSLLNTELWSELSPERWFEHEYDLALGAAREYQLPLIASVGYTAEDLTALGPRLEQIGVDIIEFSIHYLDKQRLIDTAQALREAVSLPIVAKLSPHAGDLGEIAQVLDPYVDGFACINSFGPTLMIDIERVESPLGSQYGYGWLSGSAVKPLALRSVFEVARATHKPVIGVGGVTHGEDVIEFFMAGASLVGVCTAAILKGPAVYGKIAAEAAQWLEAHGYRSMDEVKGLYLEKYRHGQPVVTTVEQTAWVNESRCKACGTCEKVCQFNALHAPLKQIAHVDVEHCAACGLCVSVCPSNALEMHQREMAA</sequence>
<dbReference type="GO" id="GO:0006221">
    <property type="term" value="P:pyrimidine nucleotide biosynthetic process"/>
    <property type="evidence" value="ECO:0007669"/>
    <property type="project" value="UniProtKB-KW"/>
</dbReference>
<evidence type="ECO:0000256" key="11">
    <source>
        <dbReference type="ARBA" id="ARBA00030119"/>
    </source>
</evidence>
<dbReference type="GO" id="GO:0006207">
    <property type="term" value="P:'de novo' pyrimidine nucleobase biosynthetic process"/>
    <property type="evidence" value="ECO:0007669"/>
    <property type="project" value="TreeGrafter"/>
</dbReference>
<dbReference type="InterPro" id="IPR017900">
    <property type="entry name" value="4Fe4S_Fe_S_CS"/>
</dbReference>
<dbReference type="STRING" id="229921.ADN01_11160"/>
<dbReference type="RefSeq" id="WP_075071139.1">
    <property type="nucleotide sequence ID" value="NZ_DF967974.1"/>
</dbReference>
<dbReference type="SUPFAM" id="SSF51395">
    <property type="entry name" value="FMN-linked oxidoreductases"/>
    <property type="match status" value="1"/>
</dbReference>
<gene>
    <name evidence="14" type="ORF">ADN01_11160</name>
</gene>
<dbReference type="EMBL" id="LGCM01000039">
    <property type="protein sequence ID" value="KPL80686.1"/>
    <property type="molecule type" value="Genomic_DNA"/>
</dbReference>
<protein>
    <recommendedName>
        <fullName evidence="12">Dihydrothymine dehydrogenase</fullName>
    </recommendedName>
    <alternativeName>
        <fullName evidence="11">Dihydrouracil dehydrogenase</fullName>
    </alternativeName>
</protein>
<dbReference type="GO" id="GO:0005737">
    <property type="term" value="C:cytoplasm"/>
    <property type="evidence" value="ECO:0007669"/>
    <property type="project" value="InterPro"/>
</dbReference>
<evidence type="ECO:0000313" key="15">
    <source>
        <dbReference type="Proteomes" id="UP000050501"/>
    </source>
</evidence>
<comment type="pathway">
    <text evidence="2">Pyrimidine metabolism; UMP biosynthesis via de novo pathway.</text>
</comment>
<dbReference type="Gene3D" id="3.30.70.20">
    <property type="match status" value="1"/>
</dbReference>
<keyword evidence="4" id="KW-0285">Flavoprotein</keyword>
<proteinExistence type="inferred from homology"/>
<evidence type="ECO:0000256" key="6">
    <source>
        <dbReference type="ARBA" id="ARBA00022723"/>
    </source>
</evidence>
<name>A0A0P6XXL1_9CHLR</name>
<evidence type="ECO:0000256" key="3">
    <source>
        <dbReference type="ARBA" id="ARBA00010804"/>
    </source>
</evidence>
<dbReference type="PANTHER" id="PTHR48109">
    <property type="entry name" value="DIHYDROOROTATE DEHYDROGENASE (QUINONE), MITOCHONDRIAL-RELATED"/>
    <property type="match status" value="1"/>
</dbReference>
<dbReference type="InterPro" id="IPR005720">
    <property type="entry name" value="Dihydroorotate_DH_cat"/>
</dbReference>
<evidence type="ECO:0000313" key="14">
    <source>
        <dbReference type="EMBL" id="KPL80686.1"/>
    </source>
</evidence>